<comment type="caution">
    <text evidence="3">The sequence shown here is derived from an EMBL/GenBank/DDBJ whole genome shotgun (WGS) entry which is preliminary data.</text>
</comment>
<dbReference type="InterPro" id="IPR017853">
    <property type="entry name" value="GH"/>
</dbReference>
<evidence type="ECO:0000259" key="2">
    <source>
        <dbReference type="Pfam" id="PF11790"/>
    </source>
</evidence>
<protein>
    <submittedName>
        <fullName evidence="3">Putative glycosyl hydrolase</fullName>
    </submittedName>
</protein>
<dbReference type="PROSITE" id="PS51257">
    <property type="entry name" value="PROKAR_LIPOPROTEIN"/>
    <property type="match status" value="1"/>
</dbReference>
<dbReference type="InterPro" id="IPR051923">
    <property type="entry name" value="Glycosyl_Hydrolase_39"/>
</dbReference>
<dbReference type="PANTHER" id="PTHR12631">
    <property type="entry name" value="ALPHA-L-IDURONIDASE"/>
    <property type="match status" value="1"/>
</dbReference>
<dbReference type="GO" id="GO:0004553">
    <property type="term" value="F:hydrolase activity, hydrolyzing O-glycosyl compounds"/>
    <property type="evidence" value="ECO:0007669"/>
    <property type="project" value="TreeGrafter"/>
</dbReference>
<name>A0A4R6UNX3_9PSEU</name>
<dbReference type="Gene3D" id="3.20.20.80">
    <property type="entry name" value="Glycosidases"/>
    <property type="match status" value="1"/>
</dbReference>
<accession>A0A4R6UNX3</accession>
<feature type="domain" description="Asl1-like glycosyl hydrolase catalytic" evidence="2">
    <location>
        <begin position="149"/>
        <end position="306"/>
    </location>
</feature>
<feature type="chain" id="PRO_5020375460" evidence="1">
    <location>
        <begin position="25"/>
        <end position="345"/>
    </location>
</feature>
<dbReference type="EMBL" id="SNYO01000011">
    <property type="protein sequence ID" value="TDQ48868.1"/>
    <property type="molecule type" value="Genomic_DNA"/>
</dbReference>
<keyword evidence="4" id="KW-1185">Reference proteome</keyword>
<proteinExistence type="predicted"/>
<evidence type="ECO:0000256" key="1">
    <source>
        <dbReference type="SAM" id="SignalP"/>
    </source>
</evidence>
<dbReference type="InterPro" id="IPR024655">
    <property type="entry name" value="Asl1_glyco_hydro_catalytic"/>
</dbReference>
<organism evidence="3 4">
    <name type="scientific">Actinomycetospora succinea</name>
    <dbReference type="NCBI Taxonomy" id="663603"/>
    <lineage>
        <taxon>Bacteria</taxon>
        <taxon>Bacillati</taxon>
        <taxon>Actinomycetota</taxon>
        <taxon>Actinomycetes</taxon>
        <taxon>Pseudonocardiales</taxon>
        <taxon>Pseudonocardiaceae</taxon>
        <taxon>Actinomycetospora</taxon>
    </lineage>
</organism>
<reference evidence="3 4" key="1">
    <citation type="submission" date="2019-03" db="EMBL/GenBank/DDBJ databases">
        <title>Genomic Encyclopedia of Type Strains, Phase IV (KMG-IV): sequencing the most valuable type-strain genomes for metagenomic binning, comparative biology and taxonomic classification.</title>
        <authorList>
            <person name="Goeker M."/>
        </authorList>
    </citation>
    <scope>NUCLEOTIDE SEQUENCE [LARGE SCALE GENOMIC DNA]</scope>
    <source>
        <strain evidence="3 4">DSM 45775</strain>
    </source>
</reference>
<keyword evidence="1" id="KW-0732">Signal</keyword>
<feature type="signal peptide" evidence="1">
    <location>
        <begin position="1"/>
        <end position="24"/>
    </location>
</feature>
<dbReference type="PANTHER" id="PTHR12631:SF10">
    <property type="entry name" value="BETA-XYLOSIDASE-LIKE PROTEIN-RELATED"/>
    <property type="match status" value="1"/>
</dbReference>
<keyword evidence="3" id="KW-0378">Hydrolase</keyword>
<dbReference type="AlphaFoldDB" id="A0A4R6UNX3"/>
<dbReference type="SUPFAM" id="SSF51445">
    <property type="entry name" value="(Trans)glycosidases"/>
    <property type="match status" value="1"/>
</dbReference>
<dbReference type="Proteomes" id="UP000295705">
    <property type="component" value="Unassembled WGS sequence"/>
</dbReference>
<sequence>MRHRTVRTALTVLSVLILAVTVSACDPLTKAAADELSRSGSPMTLGLVADLRGHGLEAGRVDQVASSGVGLVREEWGLGDLDGAVFDVAASRGLSVLPVLAPAGGQNTSDWSAARSWMTEFARQFGPGGTFWAGRSDSRFAPTALELLNEPYLAQFSGGRPAADTYAEFVKYVVPSIREANPNVRVLLSADVSTGVDDREDWIGALYRAAPDLNGYFDAIAIHPYGNDPVEECDPMYRWSFCRMSTIRSRFDEHGARGKPFWITEVGNPTSGGAAARSEDEQAKFLAEYIGIARRSGYVSAFVVYHLRDSGCTDDRECFFGITHVDGSPKPAWRTLLLATGKEES</sequence>
<dbReference type="Pfam" id="PF11790">
    <property type="entry name" value="Glyco_hydro_cc"/>
    <property type="match status" value="1"/>
</dbReference>
<evidence type="ECO:0000313" key="4">
    <source>
        <dbReference type="Proteomes" id="UP000295705"/>
    </source>
</evidence>
<evidence type="ECO:0000313" key="3">
    <source>
        <dbReference type="EMBL" id="TDQ48868.1"/>
    </source>
</evidence>
<gene>
    <name evidence="3" type="ORF">EV188_11138</name>
</gene>